<dbReference type="AlphaFoldDB" id="A0A2R5GH35"/>
<dbReference type="SUPFAM" id="SSF51197">
    <property type="entry name" value="Clavaminate synthase-like"/>
    <property type="match status" value="1"/>
</dbReference>
<keyword evidence="3" id="KW-0479">Metal-binding</keyword>
<evidence type="ECO:0000313" key="10">
    <source>
        <dbReference type="Proteomes" id="UP000241890"/>
    </source>
</evidence>
<dbReference type="Pfam" id="PF06155">
    <property type="entry name" value="GBBH-like_N"/>
    <property type="match status" value="1"/>
</dbReference>
<sequence length="412" mass="46998">AAPAAVASVEAGEDGLHVRFADGAEHRFDACWLRDNCKCERCMSQSGQKHDRTILPGSRALDMLNCEVLDDGETVTIAWRDHHGEEVEYEASWLRRFAYSHGAIEDEQASRAASFYHAERTSSKTFLPEVNFADVMASDAGVWDWVSRLEKDGFCMIRETPVEEGTVKKVANLVGSCSHAIYGETFDVKATPKPINIAYSDKALEPHMDLAYYESPPGVQFLHCLRFDEGVKGGDSTLIDAHAVAEEFKLRHPEHFHILSTVPATFQKDHVDREFPVRMFYQRPHIHTNYLGEVTACFWAPPFEGPLRVREDFVEPYYRAYHAFRTLLMSKEMWDKYGFLFRLRPGDLITFNNRRMLHGRNAFTSETGARHLQGCYLDADTFLNKFRVMSTTMSQDVDILGCDERFGTSSHR</sequence>
<dbReference type="GO" id="GO:0016706">
    <property type="term" value="F:2-oxoglutarate-dependent dioxygenase activity"/>
    <property type="evidence" value="ECO:0007669"/>
    <property type="project" value="UniProtKB-ARBA"/>
</dbReference>
<comment type="cofactor">
    <cofactor evidence="1">
        <name>Fe(2+)</name>
        <dbReference type="ChEBI" id="CHEBI:29033"/>
    </cofactor>
</comment>
<dbReference type="GO" id="GO:0046872">
    <property type="term" value="F:metal ion binding"/>
    <property type="evidence" value="ECO:0007669"/>
    <property type="project" value="UniProtKB-KW"/>
</dbReference>
<dbReference type="CDD" id="cd00250">
    <property type="entry name" value="CAS_like"/>
    <property type="match status" value="1"/>
</dbReference>
<reference evidence="9 10" key="1">
    <citation type="submission" date="2017-12" db="EMBL/GenBank/DDBJ databases">
        <title>Sequencing, de novo assembly and annotation of complete genome of a new Thraustochytrid species, strain FCC1311.</title>
        <authorList>
            <person name="Sedici K."/>
            <person name="Godart F."/>
            <person name="Aiese Cigliano R."/>
            <person name="Sanseverino W."/>
            <person name="Barakat M."/>
            <person name="Ortet P."/>
            <person name="Marechal E."/>
            <person name="Cagnac O."/>
            <person name="Amato A."/>
        </authorList>
    </citation>
    <scope>NUCLEOTIDE SEQUENCE [LARGE SCALE GENOMIC DNA]</scope>
</reference>
<comment type="caution">
    <text evidence="9">The sequence shown here is derived from an EMBL/GenBank/DDBJ whole genome shotgun (WGS) entry which is preliminary data.</text>
</comment>
<dbReference type="GO" id="GO:0045329">
    <property type="term" value="P:carnitine biosynthetic process"/>
    <property type="evidence" value="ECO:0007669"/>
    <property type="project" value="TreeGrafter"/>
</dbReference>
<protein>
    <submittedName>
        <fullName evidence="9">Trimethyllysine dioxygenase</fullName>
    </submittedName>
</protein>
<dbReference type="Gene3D" id="3.30.2020.30">
    <property type="match status" value="1"/>
</dbReference>
<dbReference type="InterPro" id="IPR042098">
    <property type="entry name" value="TauD-like_sf"/>
</dbReference>
<evidence type="ECO:0000256" key="1">
    <source>
        <dbReference type="ARBA" id="ARBA00001954"/>
    </source>
</evidence>
<feature type="non-terminal residue" evidence="9">
    <location>
        <position position="1"/>
    </location>
</feature>
<evidence type="ECO:0000256" key="4">
    <source>
        <dbReference type="ARBA" id="ARBA00022964"/>
    </source>
</evidence>
<dbReference type="InterPro" id="IPR038492">
    <property type="entry name" value="GBBH-like_N_sf"/>
</dbReference>
<dbReference type="InterPro" id="IPR010376">
    <property type="entry name" value="GBBH-like_N"/>
</dbReference>
<dbReference type="FunFam" id="3.30.2020.30:FF:000002">
    <property type="entry name" value="Putative gamma-butyrobetaine dioxygenase"/>
    <property type="match status" value="1"/>
</dbReference>
<dbReference type="Proteomes" id="UP000241890">
    <property type="component" value="Unassembled WGS sequence"/>
</dbReference>
<keyword evidence="4 9" id="KW-0223">Dioxygenase</keyword>
<feature type="domain" description="Gamma-butyrobetaine hydroxylase-like N-terminal" evidence="8">
    <location>
        <begin position="12"/>
        <end position="95"/>
    </location>
</feature>
<evidence type="ECO:0000259" key="7">
    <source>
        <dbReference type="Pfam" id="PF02668"/>
    </source>
</evidence>
<dbReference type="Gene3D" id="3.60.130.10">
    <property type="entry name" value="Clavaminate synthase-like"/>
    <property type="match status" value="1"/>
</dbReference>
<proteinExistence type="inferred from homology"/>
<keyword evidence="10" id="KW-1185">Reference proteome</keyword>
<name>A0A2R5GH35_9STRA</name>
<dbReference type="InParanoid" id="A0A2R5GH35"/>
<dbReference type="InterPro" id="IPR050411">
    <property type="entry name" value="AlphaKG_dependent_hydroxylases"/>
</dbReference>
<dbReference type="InterPro" id="IPR003819">
    <property type="entry name" value="TauD/TfdA-like"/>
</dbReference>
<keyword evidence="5" id="KW-0560">Oxidoreductase</keyword>
<evidence type="ECO:0000259" key="8">
    <source>
        <dbReference type="Pfam" id="PF06155"/>
    </source>
</evidence>
<dbReference type="Pfam" id="PF02668">
    <property type="entry name" value="TauD"/>
    <property type="match status" value="1"/>
</dbReference>
<dbReference type="PANTHER" id="PTHR10696">
    <property type="entry name" value="GAMMA-BUTYROBETAINE HYDROXYLASE-RELATED"/>
    <property type="match status" value="1"/>
</dbReference>
<evidence type="ECO:0000256" key="2">
    <source>
        <dbReference type="ARBA" id="ARBA00008654"/>
    </source>
</evidence>
<evidence type="ECO:0000256" key="5">
    <source>
        <dbReference type="ARBA" id="ARBA00023002"/>
    </source>
</evidence>
<organism evidence="9 10">
    <name type="scientific">Hondaea fermentalgiana</name>
    <dbReference type="NCBI Taxonomy" id="2315210"/>
    <lineage>
        <taxon>Eukaryota</taxon>
        <taxon>Sar</taxon>
        <taxon>Stramenopiles</taxon>
        <taxon>Bigyra</taxon>
        <taxon>Labyrinthulomycetes</taxon>
        <taxon>Thraustochytrida</taxon>
        <taxon>Thraustochytriidae</taxon>
        <taxon>Hondaea</taxon>
    </lineage>
</organism>
<comment type="similarity">
    <text evidence="2">Belongs to the gamma-BBH/TMLD family.</text>
</comment>
<gene>
    <name evidence="9" type="ORF">FCC1311_027041</name>
</gene>
<dbReference type="PANTHER" id="PTHR10696:SF25">
    <property type="entry name" value="OXIDOREDUCTASE AIM17-RELATED"/>
    <property type="match status" value="1"/>
</dbReference>
<dbReference type="EMBL" id="BEYU01000068">
    <property type="protein sequence ID" value="GBG29905.1"/>
    <property type="molecule type" value="Genomic_DNA"/>
</dbReference>
<keyword evidence="6" id="KW-0408">Iron</keyword>
<accession>A0A2R5GH35</accession>
<evidence type="ECO:0000256" key="6">
    <source>
        <dbReference type="ARBA" id="ARBA00023004"/>
    </source>
</evidence>
<dbReference type="GO" id="GO:0005739">
    <property type="term" value="C:mitochondrion"/>
    <property type="evidence" value="ECO:0007669"/>
    <property type="project" value="TreeGrafter"/>
</dbReference>
<evidence type="ECO:0000256" key="3">
    <source>
        <dbReference type="ARBA" id="ARBA00022723"/>
    </source>
</evidence>
<evidence type="ECO:0000313" key="9">
    <source>
        <dbReference type="EMBL" id="GBG29905.1"/>
    </source>
</evidence>
<dbReference type="OrthoDB" id="406634at2759"/>
<feature type="domain" description="TauD/TfdA-like" evidence="7">
    <location>
        <begin position="129"/>
        <end position="376"/>
    </location>
</feature>